<evidence type="ECO:0000256" key="1">
    <source>
        <dbReference type="SAM" id="MobiDB-lite"/>
    </source>
</evidence>
<dbReference type="EMBL" id="JAQQWI010000022">
    <property type="protein sequence ID" value="KAK7995784.1"/>
    <property type="molecule type" value="Genomic_DNA"/>
</dbReference>
<keyword evidence="2" id="KW-0378">Hydrolase</keyword>
<evidence type="ECO:0000313" key="3">
    <source>
        <dbReference type="Proteomes" id="UP001396898"/>
    </source>
</evidence>
<organism evidence="2 3">
    <name type="scientific">Apiospora marii</name>
    <dbReference type="NCBI Taxonomy" id="335849"/>
    <lineage>
        <taxon>Eukaryota</taxon>
        <taxon>Fungi</taxon>
        <taxon>Dikarya</taxon>
        <taxon>Ascomycota</taxon>
        <taxon>Pezizomycotina</taxon>
        <taxon>Sordariomycetes</taxon>
        <taxon>Xylariomycetidae</taxon>
        <taxon>Amphisphaeriales</taxon>
        <taxon>Apiosporaceae</taxon>
        <taxon>Apiospora</taxon>
    </lineage>
</organism>
<feature type="region of interest" description="Disordered" evidence="1">
    <location>
        <begin position="1"/>
        <end position="48"/>
    </location>
</feature>
<dbReference type="GO" id="GO:0016787">
    <property type="term" value="F:hydrolase activity"/>
    <property type="evidence" value="ECO:0007669"/>
    <property type="project" value="UniProtKB-KW"/>
</dbReference>
<name>A0ABR1R144_9PEZI</name>
<accession>A0ABR1R144</accession>
<dbReference type="Proteomes" id="UP001396898">
    <property type="component" value="Unassembled WGS sequence"/>
</dbReference>
<sequence length="183" mass="20655">MEKVYEHSFGSWNDLHTKSPIESPAGQKRSLDDQRPGLGGREMSNVRGTITPVLVAQAVEEGQDELGAKEREAALRDFADFVEKQQALRYPTSKPATEVPESPRTPNNKEEQQEELDILDSLTPNDGVPQVPLRELLLASVRRIPRHPEQNEYDHRDDDNQEGLQGSHAQILRHPPGSAPRRW</sequence>
<protein>
    <submittedName>
        <fullName evidence="2">P-loop containing nucleoside triphosphate hydrolase protein</fullName>
    </submittedName>
</protein>
<reference evidence="2 3" key="1">
    <citation type="submission" date="2023-01" db="EMBL/GenBank/DDBJ databases">
        <title>Analysis of 21 Apiospora genomes using comparative genomics revels a genus with tremendous synthesis potential of carbohydrate active enzymes and secondary metabolites.</title>
        <authorList>
            <person name="Sorensen T."/>
        </authorList>
    </citation>
    <scope>NUCLEOTIDE SEQUENCE [LARGE SCALE GENOMIC DNA]</scope>
    <source>
        <strain evidence="2 3">CBS 20057</strain>
    </source>
</reference>
<feature type="compositionally biased region" description="Basic and acidic residues" evidence="1">
    <location>
        <begin position="146"/>
        <end position="158"/>
    </location>
</feature>
<keyword evidence="3" id="KW-1185">Reference proteome</keyword>
<evidence type="ECO:0000313" key="2">
    <source>
        <dbReference type="EMBL" id="KAK7995784.1"/>
    </source>
</evidence>
<comment type="caution">
    <text evidence="2">The sequence shown here is derived from an EMBL/GenBank/DDBJ whole genome shotgun (WGS) entry which is preliminary data.</text>
</comment>
<feature type="region of interest" description="Disordered" evidence="1">
    <location>
        <begin position="84"/>
        <end position="183"/>
    </location>
</feature>
<proteinExistence type="predicted"/>
<gene>
    <name evidence="2" type="ORF">PG991_015251</name>
</gene>